<keyword evidence="5 7" id="KW-1133">Transmembrane helix</keyword>
<feature type="signal peptide" evidence="8">
    <location>
        <begin position="1"/>
        <end position="23"/>
    </location>
</feature>
<organism evidence="10">
    <name type="scientific">Sesamum calycinum</name>
    <dbReference type="NCBI Taxonomy" id="2727403"/>
    <lineage>
        <taxon>Eukaryota</taxon>
        <taxon>Viridiplantae</taxon>
        <taxon>Streptophyta</taxon>
        <taxon>Embryophyta</taxon>
        <taxon>Tracheophyta</taxon>
        <taxon>Spermatophyta</taxon>
        <taxon>Magnoliopsida</taxon>
        <taxon>eudicotyledons</taxon>
        <taxon>Gunneridae</taxon>
        <taxon>Pentapetalae</taxon>
        <taxon>asterids</taxon>
        <taxon>lamiids</taxon>
        <taxon>Lamiales</taxon>
        <taxon>Pedaliaceae</taxon>
        <taxon>Sesamum</taxon>
    </lineage>
</organism>
<feature type="transmembrane region" description="Helical" evidence="7">
    <location>
        <begin position="159"/>
        <end position="178"/>
    </location>
</feature>
<dbReference type="InterPro" id="IPR000620">
    <property type="entry name" value="EamA_dom"/>
</dbReference>
<dbReference type="PANTHER" id="PTHR42920:SF26">
    <property type="entry name" value="OS03G0707200 PROTEIN"/>
    <property type="match status" value="1"/>
</dbReference>
<proteinExistence type="inferred from homology"/>
<evidence type="ECO:0000256" key="6">
    <source>
        <dbReference type="ARBA" id="ARBA00023136"/>
    </source>
</evidence>
<evidence type="ECO:0000313" key="10">
    <source>
        <dbReference type="EMBL" id="KAL0291990.1"/>
    </source>
</evidence>
<feature type="chain" id="PRO_5043946317" description="EamA domain-containing protein" evidence="8">
    <location>
        <begin position="24"/>
        <end position="224"/>
    </location>
</feature>
<evidence type="ECO:0000256" key="1">
    <source>
        <dbReference type="ARBA" id="ARBA00004651"/>
    </source>
</evidence>
<comment type="similarity">
    <text evidence="2">Belongs to the drug/metabolite transporter (DMT) superfamily. Plant drug/metabolite exporter (P-DME) (TC 2.A.7.4) family.</text>
</comment>
<evidence type="ECO:0000256" key="5">
    <source>
        <dbReference type="ARBA" id="ARBA00022989"/>
    </source>
</evidence>
<evidence type="ECO:0000256" key="3">
    <source>
        <dbReference type="ARBA" id="ARBA00022475"/>
    </source>
</evidence>
<comment type="subcellular location">
    <subcellularLocation>
        <location evidence="1">Cell membrane</location>
        <topology evidence="1">Multi-pass membrane protein</topology>
    </subcellularLocation>
</comment>
<dbReference type="AlphaFoldDB" id="A0AAW2JC54"/>
<feature type="transmembrane region" description="Helical" evidence="7">
    <location>
        <begin position="53"/>
        <end position="74"/>
    </location>
</feature>
<comment type="caution">
    <text evidence="10">The sequence shown here is derived from an EMBL/GenBank/DDBJ whole genome shotgun (WGS) entry which is preliminary data.</text>
</comment>
<keyword evidence="4 7" id="KW-0812">Transmembrane</keyword>
<keyword evidence="6 7" id="KW-0472">Membrane</keyword>
<dbReference type="GO" id="GO:0005886">
    <property type="term" value="C:plasma membrane"/>
    <property type="evidence" value="ECO:0007669"/>
    <property type="project" value="UniProtKB-SubCell"/>
</dbReference>
<dbReference type="EMBL" id="JACGWM010001535">
    <property type="protein sequence ID" value="KAL0291990.1"/>
    <property type="molecule type" value="Genomic_DNA"/>
</dbReference>
<dbReference type="SUPFAM" id="SSF103481">
    <property type="entry name" value="Multidrug resistance efflux transporter EmrE"/>
    <property type="match status" value="1"/>
</dbReference>
<evidence type="ECO:0000259" key="9">
    <source>
        <dbReference type="Pfam" id="PF00892"/>
    </source>
</evidence>
<sequence length="224" mass="23936">MLGSANLLVPGLALMSIVGVAMLESSGSPPCYLLGSICLELNIFQEVQTEENFLALLGYEVCVVAVLSAVWYSVEGLFSGGIQVSNPFSWTWSTVSDCISTFPWIPALYTGIFSTGLCLSVEMAAMRDVSATETAIIYGLEPVWGAGFAWFLLGERWGIRGWIGAALVLGGSLTVQIMGARSESSSRECNPESNKLVITDNRNGFSTSPVVVNNGKDSSDLIKK</sequence>
<dbReference type="PANTHER" id="PTHR42920">
    <property type="entry name" value="OS03G0707200 PROTEIN-RELATED"/>
    <property type="match status" value="1"/>
</dbReference>
<keyword evidence="8" id="KW-0732">Signal</keyword>
<evidence type="ECO:0000256" key="7">
    <source>
        <dbReference type="SAM" id="Phobius"/>
    </source>
</evidence>
<feature type="transmembrane region" description="Helical" evidence="7">
    <location>
        <begin position="135"/>
        <end position="153"/>
    </location>
</feature>
<dbReference type="InterPro" id="IPR051258">
    <property type="entry name" value="Diverse_Substrate_Transporter"/>
</dbReference>
<evidence type="ECO:0000256" key="2">
    <source>
        <dbReference type="ARBA" id="ARBA00007635"/>
    </source>
</evidence>
<protein>
    <recommendedName>
        <fullName evidence="9">EamA domain-containing protein</fullName>
    </recommendedName>
</protein>
<reference evidence="10" key="2">
    <citation type="journal article" date="2024" name="Plant">
        <title>Genomic evolution and insights into agronomic trait innovations of Sesamum species.</title>
        <authorList>
            <person name="Miao H."/>
            <person name="Wang L."/>
            <person name="Qu L."/>
            <person name="Liu H."/>
            <person name="Sun Y."/>
            <person name="Le M."/>
            <person name="Wang Q."/>
            <person name="Wei S."/>
            <person name="Zheng Y."/>
            <person name="Lin W."/>
            <person name="Duan Y."/>
            <person name="Cao H."/>
            <person name="Xiong S."/>
            <person name="Wang X."/>
            <person name="Wei L."/>
            <person name="Li C."/>
            <person name="Ma Q."/>
            <person name="Ju M."/>
            <person name="Zhao R."/>
            <person name="Li G."/>
            <person name="Mu C."/>
            <person name="Tian Q."/>
            <person name="Mei H."/>
            <person name="Zhang T."/>
            <person name="Gao T."/>
            <person name="Zhang H."/>
        </authorList>
    </citation>
    <scope>NUCLEOTIDE SEQUENCE</scope>
    <source>
        <strain evidence="10">KEN8</strain>
    </source>
</reference>
<evidence type="ECO:0000256" key="4">
    <source>
        <dbReference type="ARBA" id="ARBA00022692"/>
    </source>
</evidence>
<reference evidence="10" key="1">
    <citation type="submission" date="2020-06" db="EMBL/GenBank/DDBJ databases">
        <authorList>
            <person name="Li T."/>
            <person name="Hu X."/>
            <person name="Zhang T."/>
            <person name="Song X."/>
            <person name="Zhang H."/>
            <person name="Dai N."/>
            <person name="Sheng W."/>
            <person name="Hou X."/>
            <person name="Wei L."/>
        </authorList>
    </citation>
    <scope>NUCLEOTIDE SEQUENCE</scope>
    <source>
        <strain evidence="10">KEN8</strain>
        <tissue evidence="10">Leaf</tissue>
    </source>
</reference>
<feature type="domain" description="EamA" evidence="9">
    <location>
        <begin position="77"/>
        <end position="173"/>
    </location>
</feature>
<dbReference type="InterPro" id="IPR037185">
    <property type="entry name" value="EmrE-like"/>
</dbReference>
<accession>A0AAW2JC54</accession>
<dbReference type="Pfam" id="PF00892">
    <property type="entry name" value="EamA"/>
    <property type="match status" value="1"/>
</dbReference>
<evidence type="ECO:0000256" key="8">
    <source>
        <dbReference type="SAM" id="SignalP"/>
    </source>
</evidence>
<feature type="transmembrane region" description="Helical" evidence="7">
    <location>
        <begin position="102"/>
        <end position="123"/>
    </location>
</feature>
<gene>
    <name evidence="10" type="ORF">Scaly_2610200</name>
</gene>
<name>A0AAW2JC54_9LAMI</name>
<keyword evidence="3" id="KW-1003">Cell membrane</keyword>